<evidence type="ECO:0000256" key="2">
    <source>
        <dbReference type="SAM" id="SignalP"/>
    </source>
</evidence>
<name>A0A8S3Y941_PARAO</name>
<evidence type="ECO:0000256" key="1">
    <source>
        <dbReference type="SAM" id="MobiDB-lite"/>
    </source>
</evidence>
<feature type="compositionally biased region" description="Low complexity" evidence="1">
    <location>
        <begin position="248"/>
        <end position="258"/>
    </location>
</feature>
<feature type="region of interest" description="Disordered" evidence="1">
    <location>
        <begin position="245"/>
        <end position="264"/>
    </location>
</feature>
<keyword evidence="2" id="KW-0732">Signal</keyword>
<proteinExistence type="predicted"/>
<keyword evidence="4" id="KW-1185">Reference proteome</keyword>
<feature type="chain" id="PRO_5035727235" evidence="2">
    <location>
        <begin position="17"/>
        <end position="264"/>
    </location>
</feature>
<feature type="signal peptide" evidence="2">
    <location>
        <begin position="1"/>
        <end position="16"/>
    </location>
</feature>
<dbReference type="EMBL" id="CAJQZP010001616">
    <property type="protein sequence ID" value="CAG5056990.1"/>
    <property type="molecule type" value="Genomic_DNA"/>
</dbReference>
<organism evidence="3 4">
    <name type="scientific">Parnassius apollo</name>
    <name type="common">Apollo butterfly</name>
    <name type="synonym">Papilio apollo</name>
    <dbReference type="NCBI Taxonomy" id="110799"/>
    <lineage>
        <taxon>Eukaryota</taxon>
        <taxon>Metazoa</taxon>
        <taxon>Ecdysozoa</taxon>
        <taxon>Arthropoda</taxon>
        <taxon>Hexapoda</taxon>
        <taxon>Insecta</taxon>
        <taxon>Pterygota</taxon>
        <taxon>Neoptera</taxon>
        <taxon>Endopterygota</taxon>
        <taxon>Lepidoptera</taxon>
        <taxon>Glossata</taxon>
        <taxon>Ditrysia</taxon>
        <taxon>Papilionoidea</taxon>
        <taxon>Papilionidae</taxon>
        <taxon>Parnassiinae</taxon>
        <taxon>Parnassini</taxon>
        <taxon>Parnassius</taxon>
        <taxon>Parnassius</taxon>
    </lineage>
</organism>
<evidence type="ECO:0000313" key="4">
    <source>
        <dbReference type="Proteomes" id="UP000691718"/>
    </source>
</evidence>
<dbReference type="Proteomes" id="UP000691718">
    <property type="component" value="Unassembled WGS sequence"/>
</dbReference>
<dbReference type="AlphaFoldDB" id="A0A8S3Y941"/>
<comment type="caution">
    <text evidence="3">The sequence shown here is derived from an EMBL/GenBank/DDBJ whole genome shotgun (WGS) entry which is preliminary data.</text>
</comment>
<evidence type="ECO:0000313" key="3">
    <source>
        <dbReference type="EMBL" id="CAG5056990.1"/>
    </source>
</evidence>
<reference evidence="3" key="1">
    <citation type="submission" date="2021-04" db="EMBL/GenBank/DDBJ databases">
        <authorList>
            <person name="Tunstrom K."/>
        </authorList>
    </citation>
    <scope>NUCLEOTIDE SEQUENCE</scope>
</reference>
<dbReference type="OrthoDB" id="7493181at2759"/>
<gene>
    <name evidence="3" type="ORF">PAPOLLO_LOCUS26997</name>
</gene>
<sequence length="264" mass="30691">MNSVRVVLLVVGLSQCQEQGRTPHDDLEHMNYKNHVAKYGDAAQRGPAWYSMDSQEYKSSKVEDSGSETSTRVYRTCTPCPHDMLKKYTNKGIKWICAGYQRARRTFKSECMMRFRNCQDGTKISEVKQNEMIGSVEEFSHGAVVNGADNHFHCFWRKWHRKCPRCPEDMAKKWRDPSMKWICGAYQRARRTFKSKCMMIYRNCQDGTMFVEIHQGRCQNDSENDPQPHGDHFFYEYRVFLSDDSSDQSKSASSEQASGADTDY</sequence>
<protein>
    <submittedName>
        <fullName evidence="3">(apollo) hypothetical protein</fullName>
    </submittedName>
</protein>
<accession>A0A8S3Y941</accession>